<evidence type="ECO:0000313" key="3">
    <source>
        <dbReference type="Proteomes" id="UP000054845"/>
    </source>
</evidence>
<feature type="compositionally biased region" description="Low complexity" evidence="1">
    <location>
        <begin position="52"/>
        <end position="68"/>
    </location>
</feature>
<name>A0A0P1BRC7_9BASI</name>
<dbReference type="OrthoDB" id="5985073at2759"/>
<reference evidence="2 3" key="1">
    <citation type="submission" date="2014-09" db="EMBL/GenBank/DDBJ databases">
        <authorList>
            <person name="Magalhaes I.L.F."/>
            <person name="Oliveira U."/>
            <person name="Santos F.R."/>
            <person name="Vidigal T.H.D.A."/>
            <person name="Brescovit A.D."/>
            <person name="Santos A.J."/>
        </authorList>
    </citation>
    <scope>NUCLEOTIDE SEQUENCE [LARGE SCALE GENOMIC DNA]</scope>
</reference>
<dbReference type="EMBL" id="CCYA01000276">
    <property type="protein sequence ID" value="CEH18661.1"/>
    <property type="molecule type" value="Genomic_DNA"/>
</dbReference>
<dbReference type="InterPro" id="IPR029058">
    <property type="entry name" value="AB_hydrolase_fold"/>
</dbReference>
<dbReference type="PANTHER" id="PTHR35560:SF3">
    <property type="entry name" value="PEPTIDASE S9 PROLYL OLIGOPEPTIDASE CATALYTIC DOMAIN-CONTAINING PROTEIN"/>
    <property type="match status" value="1"/>
</dbReference>
<feature type="compositionally biased region" description="Low complexity" evidence="1">
    <location>
        <begin position="1"/>
        <end position="18"/>
    </location>
</feature>
<dbReference type="Gene3D" id="3.40.50.1820">
    <property type="entry name" value="alpha/beta hydrolase"/>
    <property type="match status" value="1"/>
</dbReference>
<dbReference type="STRING" id="401625.A0A0P1BRC7"/>
<feature type="compositionally biased region" description="Basic and acidic residues" evidence="1">
    <location>
        <begin position="349"/>
        <end position="361"/>
    </location>
</feature>
<feature type="region of interest" description="Disordered" evidence="1">
    <location>
        <begin position="1"/>
        <end position="24"/>
    </location>
</feature>
<dbReference type="PANTHER" id="PTHR35560">
    <property type="entry name" value="BLL0132 PROTEIN"/>
    <property type="match status" value="1"/>
</dbReference>
<dbReference type="AlphaFoldDB" id="A0A0P1BRC7"/>
<sequence>MSMPSSASSSRRQMANQSTRRRRTLLPPSLAASLAILLVASCSLSLVAARKQSASSDSSGPSDSDPGIYPGGKDGFTDGWSVLPNVTGARLDMAGLRVGDDAAAQSADSSDGAITTATTPMLPYYITDKYDSNTIKRAVIQIHGDNRDAWNQWLRYAMFRNEADQEDEERIHYWIGAPASFVYLNDSRPETVRRCKDFNEYKYGLEGTLPPYLDGRPKAEDLGPRYVSRRTNYLVGTRDKIDGDPRCEADAQGRTHLNKTRFWVEDVVPYLPGAPGNGQLPVNSTIDYVSKVSHQDWRIIASDAASDAGVQRLFLDDYSAIGPAAGDQSTSARAPPSNGDGNVSPADIDNGKADDDGDGKKNNGAGRSAQNCSLRLMLSIASTSALLCVAMQMVL</sequence>
<proteinExistence type="predicted"/>
<dbReference type="Proteomes" id="UP000054845">
    <property type="component" value="Unassembled WGS sequence"/>
</dbReference>
<accession>A0A0P1BRC7</accession>
<keyword evidence="3" id="KW-1185">Reference proteome</keyword>
<evidence type="ECO:0000256" key="1">
    <source>
        <dbReference type="SAM" id="MobiDB-lite"/>
    </source>
</evidence>
<feature type="region of interest" description="Disordered" evidence="1">
    <location>
        <begin position="52"/>
        <end position="71"/>
    </location>
</feature>
<organism evidence="2 3">
    <name type="scientific">Ceraceosorus bombacis</name>
    <dbReference type="NCBI Taxonomy" id="401625"/>
    <lineage>
        <taxon>Eukaryota</taxon>
        <taxon>Fungi</taxon>
        <taxon>Dikarya</taxon>
        <taxon>Basidiomycota</taxon>
        <taxon>Ustilaginomycotina</taxon>
        <taxon>Exobasidiomycetes</taxon>
        <taxon>Ceraceosorales</taxon>
        <taxon>Ceraceosoraceae</taxon>
        <taxon>Ceraceosorus</taxon>
    </lineage>
</organism>
<protein>
    <submittedName>
        <fullName evidence="2">Uncharacterized protein</fullName>
    </submittedName>
</protein>
<feature type="region of interest" description="Disordered" evidence="1">
    <location>
        <begin position="325"/>
        <end position="366"/>
    </location>
</feature>
<evidence type="ECO:0000313" key="2">
    <source>
        <dbReference type="EMBL" id="CEH18661.1"/>
    </source>
</evidence>